<feature type="chain" id="PRO_5041214964" evidence="1">
    <location>
        <begin position="23"/>
        <end position="403"/>
    </location>
</feature>
<evidence type="ECO:0000256" key="1">
    <source>
        <dbReference type="SAM" id="SignalP"/>
    </source>
</evidence>
<keyword evidence="1" id="KW-0732">Signal</keyword>
<name>A0AA41QI65_9HYPH</name>
<dbReference type="Proteomes" id="UP001156140">
    <property type="component" value="Unassembled WGS sequence"/>
</dbReference>
<keyword evidence="3" id="KW-1185">Reference proteome</keyword>
<dbReference type="InterPro" id="IPR015943">
    <property type="entry name" value="WD40/YVTN_repeat-like_dom_sf"/>
</dbReference>
<dbReference type="SUPFAM" id="SSF50969">
    <property type="entry name" value="YVTN repeat-like/Quinoprotein amine dehydrogenase"/>
    <property type="match status" value="1"/>
</dbReference>
<dbReference type="InterPro" id="IPR011044">
    <property type="entry name" value="Quino_amine_DH_bsu"/>
</dbReference>
<dbReference type="AlphaFoldDB" id="A0AA41QI65"/>
<dbReference type="PANTHER" id="PTHR47197">
    <property type="entry name" value="PROTEIN NIRF"/>
    <property type="match status" value="1"/>
</dbReference>
<gene>
    <name evidence="2" type="primary">aztD</name>
    <name evidence="2" type="ORF">ML536_00645</name>
</gene>
<protein>
    <submittedName>
        <fullName evidence="2">Metallochaperone AztD</fullName>
    </submittedName>
</protein>
<evidence type="ECO:0000313" key="3">
    <source>
        <dbReference type="Proteomes" id="UP001156140"/>
    </source>
</evidence>
<dbReference type="PANTHER" id="PTHR47197:SF3">
    <property type="entry name" value="DIHYDRO-HEME D1 DEHYDROGENASE"/>
    <property type="match status" value="1"/>
</dbReference>
<comment type="caution">
    <text evidence="2">The sequence shown here is derived from an EMBL/GenBank/DDBJ whole genome shotgun (WGS) entry which is preliminary data.</text>
</comment>
<dbReference type="InterPro" id="IPR051200">
    <property type="entry name" value="Host-pathogen_enzymatic-act"/>
</dbReference>
<dbReference type="RefSeq" id="WP_281734593.1">
    <property type="nucleotide sequence ID" value="NZ_JAKETQ010000001.1"/>
</dbReference>
<feature type="signal peptide" evidence="1">
    <location>
        <begin position="1"/>
        <end position="22"/>
    </location>
</feature>
<reference evidence="2" key="1">
    <citation type="submission" date="2022-03" db="EMBL/GenBank/DDBJ databases">
        <title>The complete genome sequence of a Methyloterrigena soli.</title>
        <authorList>
            <person name="Zi Z."/>
        </authorList>
    </citation>
    <scope>NUCLEOTIDE SEQUENCE</scope>
    <source>
        <strain evidence="2">M48</strain>
    </source>
</reference>
<dbReference type="EMBL" id="JALAZD010000001">
    <property type="protein sequence ID" value="MCI0125326.1"/>
    <property type="molecule type" value="Genomic_DNA"/>
</dbReference>
<organism evidence="2 3">
    <name type="scientific">Paradevosia shaoguanensis</name>
    <dbReference type="NCBI Taxonomy" id="1335043"/>
    <lineage>
        <taxon>Bacteria</taxon>
        <taxon>Pseudomonadati</taxon>
        <taxon>Pseudomonadota</taxon>
        <taxon>Alphaproteobacteria</taxon>
        <taxon>Hyphomicrobiales</taxon>
        <taxon>Devosiaceae</taxon>
        <taxon>Paradevosia</taxon>
    </lineage>
</organism>
<sequence>MRYVPPTLAALAVLAIPASAFAEEEVAWRLFVADHDQPRVRAIDLESGATLDSFAIDGPATLYATKGKRAVYAVQGEQNRVAIIASGVEIEDHGDHGDLKLGEPALTDAVLTGERPVHFVEHDDQFAIFYDGGGTARIYPEAAVLKGDTAFREVHTSAPHHGVAVPMEDYTLVTQPNEADPKALPTGIWVLDAAGEKLGDFHPCPDLHGEATSGNLLAIACGTGLLLAKEGASGPQIEFLSYGADLPPGKVTTLLGGSGFQYFLGNYGADRVAVIDPSATDAFRLVTLPTRRVHFAVDPEQPKFAYVFTEDGNLLQLDILSAAITGTLHLTEPYSMDGEWNLPRPRVAVAGGEIAVTDPFKGLIHVIDAKAFAKTREIAVEGRPYNIVAVGGAGETHGHHHHH</sequence>
<evidence type="ECO:0000313" key="2">
    <source>
        <dbReference type="EMBL" id="MCI0125326.1"/>
    </source>
</evidence>
<accession>A0AA41QI65</accession>
<dbReference type="Gene3D" id="2.130.10.10">
    <property type="entry name" value="YVTN repeat-like/Quinoprotein amine dehydrogenase"/>
    <property type="match status" value="1"/>
</dbReference>
<proteinExistence type="predicted"/>